<reference evidence="5" key="1">
    <citation type="journal article" date="2014" name="PLoS ONE">
        <title>Transcriptome-Based Identification of ABC Transporters in the Western Tarnished Plant Bug Lygus hesperus.</title>
        <authorList>
            <person name="Hull J.J."/>
            <person name="Chaney K."/>
            <person name="Geib S.M."/>
            <person name="Fabrick J.A."/>
            <person name="Brent C.S."/>
            <person name="Walsh D."/>
            <person name="Lavine L.C."/>
        </authorList>
    </citation>
    <scope>NUCLEOTIDE SEQUENCE</scope>
</reference>
<dbReference type="GO" id="GO:0047372">
    <property type="term" value="F:monoacylglycerol lipase activity"/>
    <property type="evidence" value="ECO:0007669"/>
    <property type="project" value="TreeGrafter"/>
</dbReference>
<evidence type="ECO:0000313" key="5">
    <source>
        <dbReference type="EMBL" id="JAG16396.1"/>
    </source>
</evidence>
<comment type="caution">
    <text evidence="3">Lacks conserved residue(s) required for the propagation of feature annotation.</text>
</comment>
<dbReference type="CDD" id="cd07199">
    <property type="entry name" value="Pat17_PNPLA8_PNPLA9_like"/>
    <property type="match status" value="1"/>
</dbReference>
<dbReference type="GO" id="GO:0016042">
    <property type="term" value="P:lipid catabolic process"/>
    <property type="evidence" value="ECO:0007669"/>
    <property type="project" value="UniProtKB-UniRule"/>
</dbReference>
<feature type="active site" description="Proton acceptor" evidence="3">
    <location>
        <position position="200"/>
    </location>
</feature>
<dbReference type="PANTHER" id="PTHR32176">
    <property type="entry name" value="XYLOSE ISOMERASE"/>
    <property type="match status" value="1"/>
</dbReference>
<organism evidence="5">
    <name type="scientific">Lygus hesperus</name>
    <name type="common">Western plant bug</name>
    <dbReference type="NCBI Taxonomy" id="30085"/>
    <lineage>
        <taxon>Eukaryota</taxon>
        <taxon>Metazoa</taxon>
        <taxon>Ecdysozoa</taxon>
        <taxon>Arthropoda</taxon>
        <taxon>Hexapoda</taxon>
        <taxon>Insecta</taxon>
        <taxon>Pterygota</taxon>
        <taxon>Neoptera</taxon>
        <taxon>Paraneoptera</taxon>
        <taxon>Hemiptera</taxon>
        <taxon>Heteroptera</taxon>
        <taxon>Panheteroptera</taxon>
        <taxon>Cimicomorpha</taxon>
        <taxon>Miridae</taxon>
        <taxon>Mirini</taxon>
        <taxon>Lygus</taxon>
    </lineage>
</organism>
<evidence type="ECO:0000256" key="3">
    <source>
        <dbReference type="PROSITE-ProRule" id="PRU01161"/>
    </source>
</evidence>
<dbReference type="Pfam" id="PF01734">
    <property type="entry name" value="Patatin"/>
    <property type="match status" value="1"/>
</dbReference>
<dbReference type="PANTHER" id="PTHR32176:SF92">
    <property type="entry name" value="XYLOSE ISOMERASE"/>
    <property type="match status" value="1"/>
</dbReference>
<dbReference type="Gene3D" id="3.40.1090.10">
    <property type="entry name" value="Cytosolic phospholipase A2 catalytic domain"/>
    <property type="match status" value="1"/>
</dbReference>
<reference evidence="6" key="3">
    <citation type="submission" date="2014-09" db="EMBL/GenBank/DDBJ databases">
        <authorList>
            <person name="Magalhaes I.L.F."/>
            <person name="Oliveira U."/>
            <person name="Santos F.R."/>
            <person name="Vidigal T.H.D.A."/>
            <person name="Brescovit A.D."/>
            <person name="Santos A.J."/>
        </authorList>
    </citation>
    <scope>NUCLEOTIDE SEQUENCE</scope>
</reference>
<dbReference type="PROSITE" id="PS51635">
    <property type="entry name" value="PNPLA"/>
    <property type="match status" value="1"/>
</dbReference>
<keyword evidence="2 3" id="KW-0443">Lipid metabolism</keyword>
<comment type="similarity">
    <text evidence="1">Belongs to the patatin family.</text>
</comment>
<evidence type="ECO:0000256" key="1">
    <source>
        <dbReference type="ARBA" id="ARBA00010240"/>
    </source>
</evidence>
<dbReference type="EMBL" id="GBRD01004587">
    <property type="protein sequence ID" value="JAG61234.1"/>
    <property type="molecule type" value="Transcribed_RNA"/>
</dbReference>
<dbReference type="AlphaFoldDB" id="A0A0A9X9S5"/>
<feature type="domain" description="PNPLA" evidence="4">
    <location>
        <begin position="27"/>
        <end position="213"/>
    </location>
</feature>
<evidence type="ECO:0000259" key="4">
    <source>
        <dbReference type="PROSITE" id="PS51635"/>
    </source>
</evidence>
<dbReference type="GO" id="GO:0004620">
    <property type="term" value="F:phospholipase activity"/>
    <property type="evidence" value="ECO:0007669"/>
    <property type="project" value="TreeGrafter"/>
</dbReference>
<keyword evidence="3" id="KW-0378">Hydrolase</keyword>
<sequence length="435" mass="49846">MEKAVGQRKGLISLLPATRNSTPVFLLAIDGGGIRSLLSLYALKFIEDELGIPISSVFDIISATSTATLVATGLVVPNNEKSQEPMYSADDLIQVITSSMPEIFPTTLPVDPYITRPRYDTDSLMDFLEVFYPGKFESALTALVFPVYDRLSEDQYLFTSWAEIKPELRFQDVLRATVATPNYFPAADMVVDDEELKLVDGSLHDYNPTNVVMEEARKNLPFRPTVVLSLGSGTVQKMKPPFIARTPVSPTWGSPFQDRKIRCQAELIDVYMRRNSFNYSRAQIALSTMEDSLLNDFHEETEFQPSTLTVLEDVGNRYVDENRKALLRFCDYFRRRREIKDPLSKRNGWELPDTTKVLVSRLHDLMSPLDYIEPDDAEGLANAKSDLLKCLQAETAEETHMKYRYYVFKGHPLYKGMKKWMQFFEENSKPYYRYK</sequence>
<feature type="active site" description="Nucleophile" evidence="3">
    <location>
        <position position="65"/>
    </location>
</feature>
<gene>
    <name evidence="5" type="primary">PATA3</name>
    <name evidence="5" type="ORF">CM83_12673</name>
</gene>
<dbReference type="InterPro" id="IPR002641">
    <property type="entry name" value="PNPLA_dom"/>
</dbReference>
<name>A0A0A9X9S5_LYGHE</name>
<protein>
    <submittedName>
        <fullName evidence="5">Patatin group A-3</fullName>
    </submittedName>
</protein>
<dbReference type="EMBL" id="GBHO01027208">
    <property type="protein sequence ID" value="JAG16396.1"/>
    <property type="molecule type" value="Transcribed_RNA"/>
</dbReference>
<accession>A0A0A9X9S5</accession>
<evidence type="ECO:0000256" key="2">
    <source>
        <dbReference type="ARBA" id="ARBA00023098"/>
    </source>
</evidence>
<dbReference type="InterPro" id="IPR016035">
    <property type="entry name" value="Acyl_Trfase/lysoPLipase"/>
</dbReference>
<proteinExistence type="inferred from homology"/>
<reference evidence="5" key="2">
    <citation type="submission" date="2014-07" db="EMBL/GenBank/DDBJ databases">
        <authorList>
            <person name="Hull J."/>
        </authorList>
    </citation>
    <scope>NUCLEOTIDE SEQUENCE</scope>
</reference>
<keyword evidence="3" id="KW-0442">Lipid degradation</keyword>
<dbReference type="SUPFAM" id="SSF52151">
    <property type="entry name" value="FabD/lysophospholipase-like"/>
    <property type="match status" value="1"/>
</dbReference>
<evidence type="ECO:0000313" key="6">
    <source>
        <dbReference type="EMBL" id="JAG61234.1"/>
    </source>
</evidence>